<keyword evidence="2" id="KW-1185">Reference proteome</keyword>
<gene>
    <name evidence="1" type="ORF">VTL71DRAFT_15796</name>
</gene>
<evidence type="ECO:0000313" key="1">
    <source>
        <dbReference type="EMBL" id="KAL2067700.1"/>
    </source>
</evidence>
<accession>A0ABR4CCP0</accession>
<reference evidence="1 2" key="1">
    <citation type="journal article" date="2024" name="Commun. Biol.">
        <title>Comparative genomic analysis of thermophilic fungi reveals convergent evolutionary adaptations and gene losses.</title>
        <authorList>
            <person name="Steindorff A.S."/>
            <person name="Aguilar-Pontes M.V."/>
            <person name="Robinson A.J."/>
            <person name="Andreopoulos B."/>
            <person name="LaButti K."/>
            <person name="Kuo A."/>
            <person name="Mondo S."/>
            <person name="Riley R."/>
            <person name="Otillar R."/>
            <person name="Haridas S."/>
            <person name="Lipzen A."/>
            <person name="Grimwood J."/>
            <person name="Schmutz J."/>
            <person name="Clum A."/>
            <person name="Reid I.D."/>
            <person name="Moisan M.C."/>
            <person name="Butler G."/>
            <person name="Nguyen T.T.M."/>
            <person name="Dewar K."/>
            <person name="Conant G."/>
            <person name="Drula E."/>
            <person name="Henrissat B."/>
            <person name="Hansel C."/>
            <person name="Singer S."/>
            <person name="Hutchinson M.I."/>
            <person name="de Vries R.P."/>
            <person name="Natvig D.O."/>
            <person name="Powell A.J."/>
            <person name="Tsang A."/>
            <person name="Grigoriev I.V."/>
        </authorList>
    </citation>
    <scope>NUCLEOTIDE SEQUENCE [LARGE SCALE GENOMIC DNA]</scope>
    <source>
        <strain evidence="1 2">CBS 494.80</strain>
    </source>
</reference>
<dbReference type="EMBL" id="JAZHXI010000009">
    <property type="protein sequence ID" value="KAL2067700.1"/>
    <property type="molecule type" value="Genomic_DNA"/>
</dbReference>
<sequence>MADHRDNLGTLHSFSLRRDGVIDDSTVSPKYHSSQQCIDLGADINHVAANDRCILKEDEYHSIHTTSLTIYIETIESWDLLWILNRADGLQFFLNHDAILEFKIMPPCLSAIRYEARDEKAGRRDIWRDNVER</sequence>
<name>A0ABR4CCP0_9HELO</name>
<protein>
    <submittedName>
        <fullName evidence="1">Uncharacterized protein</fullName>
    </submittedName>
</protein>
<comment type="caution">
    <text evidence="1">The sequence shown here is derived from an EMBL/GenBank/DDBJ whole genome shotgun (WGS) entry which is preliminary data.</text>
</comment>
<dbReference type="Proteomes" id="UP001595075">
    <property type="component" value="Unassembled WGS sequence"/>
</dbReference>
<organism evidence="1 2">
    <name type="scientific">Oculimacula yallundae</name>
    <dbReference type="NCBI Taxonomy" id="86028"/>
    <lineage>
        <taxon>Eukaryota</taxon>
        <taxon>Fungi</taxon>
        <taxon>Dikarya</taxon>
        <taxon>Ascomycota</taxon>
        <taxon>Pezizomycotina</taxon>
        <taxon>Leotiomycetes</taxon>
        <taxon>Helotiales</taxon>
        <taxon>Ploettnerulaceae</taxon>
        <taxon>Oculimacula</taxon>
    </lineage>
</organism>
<evidence type="ECO:0000313" key="2">
    <source>
        <dbReference type="Proteomes" id="UP001595075"/>
    </source>
</evidence>
<proteinExistence type="predicted"/>